<name>A0A0F9GJH7_9ZZZZ</name>
<gene>
    <name evidence="1" type="ORF">LCGC14_2113590</name>
</gene>
<reference evidence="1" key="1">
    <citation type="journal article" date="2015" name="Nature">
        <title>Complex archaea that bridge the gap between prokaryotes and eukaryotes.</title>
        <authorList>
            <person name="Spang A."/>
            <person name="Saw J.H."/>
            <person name="Jorgensen S.L."/>
            <person name="Zaremba-Niedzwiedzka K."/>
            <person name="Martijn J."/>
            <person name="Lind A.E."/>
            <person name="van Eijk R."/>
            <person name="Schleper C."/>
            <person name="Guy L."/>
            <person name="Ettema T.J."/>
        </authorList>
    </citation>
    <scope>NUCLEOTIDE SEQUENCE</scope>
</reference>
<proteinExistence type="predicted"/>
<dbReference type="AlphaFoldDB" id="A0A0F9GJH7"/>
<dbReference type="EMBL" id="LAZR01026170">
    <property type="protein sequence ID" value="KKL69575.1"/>
    <property type="molecule type" value="Genomic_DNA"/>
</dbReference>
<sequence>MYGFCFFCWDWGRSRFSYWRNQNSYREMTDIELAVLKVLKGRYGKVRAITRERLEFEVNLWLDQVAPVKDRAIREAIETLRQSHATGARIMSSSGWQGYWLAESPEEFEALYQEQRSRALNIMSGLRKQRDLLRREWYEPEPQGRLFA</sequence>
<evidence type="ECO:0000313" key="1">
    <source>
        <dbReference type="EMBL" id="KKL69575.1"/>
    </source>
</evidence>
<accession>A0A0F9GJH7</accession>
<protein>
    <submittedName>
        <fullName evidence="1">Uncharacterized protein</fullName>
    </submittedName>
</protein>
<comment type="caution">
    <text evidence="1">The sequence shown here is derived from an EMBL/GenBank/DDBJ whole genome shotgun (WGS) entry which is preliminary data.</text>
</comment>
<organism evidence="1">
    <name type="scientific">marine sediment metagenome</name>
    <dbReference type="NCBI Taxonomy" id="412755"/>
    <lineage>
        <taxon>unclassified sequences</taxon>
        <taxon>metagenomes</taxon>
        <taxon>ecological metagenomes</taxon>
    </lineage>
</organism>